<evidence type="ECO:0000313" key="2">
    <source>
        <dbReference type="Proteomes" id="UP000635278"/>
    </source>
</evidence>
<keyword evidence="2" id="KW-1185">Reference proteome</keyword>
<evidence type="ECO:0000313" key="1">
    <source>
        <dbReference type="EMBL" id="NHN85819.1"/>
    </source>
</evidence>
<comment type="caution">
    <text evidence="1">The sequence shown here is derived from an EMBL/GenBank/DDBJ whole genome shotgun (WGS) entry which is preliminary data.</text>
</comment>
<gene>
    <name evidence="1" type="ORF">GOB93_14375</name>
</gene>
<dbReference type="Proteomes" id="UP000635278">
    <property type="component" value="Unassembled WGS sequence"/>
</dbReference>
<sequence length="108" mass="11189">MNSAVKAATATSAIAALLGTVPAQYAIYPAAVIILCNVLSASIQPPPPSSRWSLPYKAMTVLGMNIGWAVNRIQVGVTGVPVPRDHAQAAKAVLAEANIPVITEDKMP</sequence>
<organism evidence="1 2">
    <name type="scientific">Acetobacter musti</name>
    <dbReference type="NCBI Taxonomy" id="864732"/>
    <lineage>
        <taxon>Bacteria</taxon>
        <taxon>Pseudomonadati</taxon>
        <taxon>Pseudomonadota</taxon>
        <taxon>Alphaproteobacteria</taxon>
        <taxon>Acetobacterales</taxon>
        <taxon>Acetobacteraceae</taxon>
        <taxon>Acetobacter</taxon>
    </lineage>
</organism>
<name>A0ABX0JSL5_9PROT</name>
<accession>A0ABX0JSL5</accession>
<dbReference type="RefSeq" id="WP_173584209.1">
    <property type="nucleotide sequence ID" value="NZ_WOTB01000020.1"/>
</dbReference>
<dbReference type="EMBL" id="WOTB01000020">
    <property type="protein sequence ID" value="NHN85819.1"/>
    <property type="molecule type" value="Genomic_DNA"/>
</dbReference>
<reference evidence="1 2" key="1">
    <citation type="journal article" date="2020" name="Int. J. Syst. Evol. Microbiol.">
        <title>Novel acetic acid bacteria from cider fermentations: Acetobacter conturbans sp. nov. and Acetobacter fallax sp. nov.</title>
        <authorList>
            <person name="Sombolestani A.S."/>
            <person name="Cleenwerck I."/>
            <person name="Cnockaert M."/>
            <person name="Borremans W."/>
            <person name="Wieme A.D."/>
            <person name="De Vuyst L."/>
            <person name="Vandamme P."/>
        </authorList>
    </citation>
    <scope>NUCLEOTIDE SEQUENCE [LARGE SCALE GENOMIC DNA]</scope>
    <source>
        <strain evidence="1 2">LMG 30640</strain>
    </source>
</reference>
<protein>
    <submittedName>
        <fullName evidence="1">Uncharacterized protein</fullName>
    </submittedName>
</protein>
<proteinExistence type="predicted"/>